<organism evidence="1 2">
    <name type="scientific">Oceanobacillus luteolus</name>
    <dbReference type="NCBI Taxonomy" id="1274358"/>
    <lineage>
        <taxon>Bacteria</taxon>
        <taxon>Bacillati</taxon>
        <taxon>Bacillota</taxon>
        <taxon>Bacilli</taxon>
        <taxon>Bacillales</taxon>
        <taxon>Bacillaceae</taxon>
        <taxon>Oceanobacillus</taxon>
    </lineage>
</organism>
<dbReference type="EMBL" id="JBHUDE010000047">
    <property type="protein sequence ID" value="MFD1608124.1"/>
    <property type="molecule type" value="Genomic_DNA"/>
</dbReference>
<proteinExistence type="predicted"/>
<dbReference type="Pfam" id="PF10702">
    <property type="entry name" value="DUF2507"/>
    <property type="match status" value="1"/>
</dbReference>
<comment type="caution">
    <text evidence="1">The sequence shown here is derived from an EMBL/GenBank/DDBJ whole genome shotgun (WGS) entry which is preliminary data.</text>
</comment>
<dbReference type="Gene3D" id="3.30.1380.20">
    <property type="entry name" value="Trafficking protein particle complex subunit 3"/>
    <property type="match status" value="1"/>
</dbReference>
<gene>
    <name evidence="1" type="ORF">ACFSBH_10700</name>
</gene>
<accession>A0ABW4HRH8</accession>
<name>A0ABW4HRH8_9BACI</name>
<sequence length="145" mass="16541">MKKQPSNIPISKLEDLHTAGAGFDVLRYIALPDLLGEESPTLLYFIGRNLARKFEMESIDDITVIFDTLGLGKLELVKEKKKEKIFHLLSDSVVLRLKGPFNADFRLEAGFLAEAMQRVEGVECECREEINQRIHQVQFSVLYTN</sequence>
<dbReference type="InterPro" id="IPR019642">
    <property type="entry name" value="DUF2507"/>
</dbReference>
<dbReference type="InterPro" id="IPR024096">
    <property type="entry name" value="NO_sig/Golgi_transp_ligand-bd"/>
</dbReference>
<keyword evidence="2" id="KW-1185">Reference proteome</keyword>
<reference evidence="2" key="1">
    <citation type="journal article" date="2019" name="Int. J. Syst. Evol. Microbiol.">
        <title>The Global Catalogue of Microorganisms (GCM) 10K type strain sequencing project: providing services to taxonomists for standard genome sequencing and annotation.</title>
        <authorList>
            <consortium name="The Broad Institute Genomics Platform"/>
            <consortium name="The Broad Institute Genome Sequencing Center for Infectious Disease"/>
            <person name="Wu L."/>
            <person name="Ma J."/>
        </authorList>
    </citation>
    <scope>NUCLEOTIDE SEQUENCE [LARGE SCALE GENOMIC DNA]</scope>
    <source>
        <strain evidence="2">CGMCC 1.12376</strain>
    </source>
</reference>
<evidence type="ECO:0000313" key="2">
    <source>
        <dbReference type="Proteomes" id="UP001597221"/>
    </source>
</evidence>
<evidence type="ECO:0000313" key="1">
    <source>
        <dbReference type="EMBL" id="MFD1608124.1"/>
    </source>
</evidence>
<dbReference type="RefSeq" id="WP_251512579.1">
    <property type="nucleotide sequence ID" value="NZ_JAMBON010000006.1"/>
</dbReference>
<dbReference type="SUPFAM" id="SSF111126">
    <property type="entry name" value="Ligand-binding domain in the NO signalling and Golgi transport"/>
    <property type="match status" value="1"/>
</dbReference>
<protein>
    <submittedName>
        <fullName evidence="1">DUF2507 domain-containing protein</fullName>
    </submittedName>
</protein>
<dbReference type="Proteomes" id="UP001597221">
    <property type="component" value="Unassembled WGS sequence"/>
</dbReference>